<dbReference type="EMBL" id="JACORU010000005">
    <property type="protein sequence ID" value="MBC5765911.1"/>
    <property type="molecule type" value="Genomic_DNA"/>
</dbReference>
<dbReference type="Gene3D" id="3.30.420.300">
    <property type="entry name" value="2-keto-3-deoxy-galactonokinase, substrate binding domain"/>
    <property type="match status" value="1"/>
</dbReference>
<organism evidence="1 2">
    <name type="scientific">Ramlibacter albus</name>
    <dbReference type="NCBI Taxonomy" id="2079448"/>
    <lineage>
        <taxon>Bacteria</taxon>
        <taxon>Pseudomonadati</taxon>
        <taxon>Pseudomonadota</taxon>
        <taxon>Betaproteobacteria</taxon>
        <taxon>Burkholderiales</taxon>
        <taxon>Comamonadaceae</taxon>
        <taxon>Ramlibacter</taxon>
    </lineage>
</organism>
<dbReference type="Proteomes" id="UP000596827">
    <property type="component" value="Unassembled WGS sequence"/>
</dbReference>
<name>A0A923MAH6_9BURK</name>
<dbReference type="CDD" id="cd24012">
    <property type="entry name" value="ASKHA_NBD_KDGal-kinase"/>
    <property type="match status" value="1"/>
</dbReference>
<protein>
    <submittedName>
        <fullName evidence="1">2-dehydro-3-deoxygalactonokinase</fullName>
    </submittedName>
</protein>
<dbReference type="GO" id="GO:0008671">
    <property type="term" value="F:2-dehydro-3-deoxygalactonokinase activity"/>
    <property type="evidence" value="ECO:0007669"/>
    <property type="project" value="InterPro"/>
</dbReference>
<dbReference type="GO" id="GO:0034194">
    <property type="term" value="P:D-galactonate catabolic process"/>
    <property type="evidence" value="ECO:0007669"/>
    <property type="project" value="InterPro"/>
</dbReference>
<reference evidence="1" key="1">
    <citation type="submission" date="2020-08" db="EMBL/GenBank/DDBJ databases">
        <title>Ramlibacter sp. GTP1 16S ribosomal RNA gene genome sequencing and assembly.</title>
        <authorList>
            <person name="Kang M."/>
        </authorList>
    </citation>
    <scope>NUCLEOTIDE SEQUENCE</scope>
    <source>
        <strain evidence="1">GTP1</strain>
    </source>
</reference>
<dbReference type="Gene3D" id="3.30.420.310">
    <property type="entry name" value="2-keto-3-deoxy-galactonokinase, C-terminal domain"/>
    <property type="match status" value="1"/>
</dbReference>
<dbReference type="InterPro" id="IPR007729">
    <property type="entry name" value="DGOK"/>
</dbReference>
<evidence type="ECO:0000313" key="2">
    <source>
        <dbReference type="Proteomes" id="UP000596827"/>
    </source>
</evidence>
<comment type="caution">
    <text evidence="1">The sequence shown here is derived from an EMBL/GenBank/DDBJ whole genome shotgun (WGS) entry which is preliminary data.</text>
</comment>
<evidence type="ECO:0000313" key="1">
    <source>
        <dbReference type="EMBL" id="MBC5765911.1"/>
    </source>
</evidence>
<dbReference type="RefSeq" id="WP_187082376.1">
    <property type="nucleotide sequence ID" value="NZ_JACORU010000005.1"/>
</dbReference>
<dbReference type="AlphaFoldDB" id="A0A923MAH6"/>
<keyword evidence="2" id="KW-1185">Reference proteome</keyword>
<accession>A0A923MAH6</accession>
<sequence>MTQRKVEAAGNGWVGVDWGTSSLRAALLDGAGRVLEQRQSARGILSVAAGEFPAVLRELCGDWLAAGRLCLISGMAGSRQGWLEAPYCECPASRDDLARQLAWVDPGRIAIVPGLVCHHGGVPDVMRGEEVQVFGAMELLGVHDLVAVLPGTHSKWVEVHHGRIVSFATAMTGEFYALLRRHSILARTMDEDDGSLDEAAFVQGVKHAQRTGNLLQSAFSARTLALFERMPRAAMPSYLSGLVIGEELRSHYVADARGFVVIGAPELAQRYTLALDASVRCLGAEATWRGLASIAQSIGKP</sequence>
<gene>
    <name evidence="1" type="ORF">H8R02_15690</name>
</gene>
<dbReference type="InterPro" id="IPR042258">
    <property type="entry name" value="DGOK_N"/>
</dbReference>
<dbReference type="InterPro" id="IPR042257">
    <property type="entry name" value="DGOK_C"/>
</dbReference>
<proteinExistence type="predicted"/>
<dbReference type="Pfam" id="PF05035">
    <property type="entry name" value="DGOK"/>
    <property type="match status" value="1"/>
</dbReference>